<proteinExistence type="predicted"/>
<gene>
    <name evidence="2" type="ORF">RI543_004139</name>
</gene>
<dbReference type="AlphaFoldDB" id="A0AAN7WL22"/>
<evidence type="ECO:0000313" key="3">
    <source>
        <dbReference type="Proteomes" id="UP001306508"/>
    </source>
</evidence>
<evidence type="ECO:0000256" key="1">
    <source>
        <dbReference type="SAM" id="Phobius"/>
    </source>
</evidence>
<dbReference type="EMBL" id="JAWIZZ010000053">
    <property type="protein sequence ID" value="KAK5778473.1"/>
    <property type="molecule type" value="Genomic_DNA"/>
</dbReference>
<dbReference type="Proteomes" id="UP001306508">
    <property type="component" value="Unassembled WGS sequence"/>
</dbReference>
<keyword evidence="1" id="KW-0812">Transmembrane</keyword>
<sequence>MDLQTRESSLKQIICDTLIGFEIFRSTFFFTPPLIFKAITVSFLMKPKTKSAKAHPENVNEVKAQFDSISVHRYDDSIDPNLLRLISTSLVPVYYMMLNTVATVILCQIPRDVA</sequence>
<organism evidence="2 3">
    <name type="scientific">Arxiozyma heterogenica</name>
    <dbReference type="NCBI Taxonomy" id="278026"/>
    <lineage>
        <taxon>Eukaryota</taxon>
        <taxon>Fungi</taxon>
        <taxon>Dikarya</taxon>
        <taxon>Ascomycota</taxon>
        <taxon>Saccharomycotina</taxon>
        <taxon>Saccharomycetes</taxon>
        <taxon>Saccharomycetales</taxon>
        <taxon>Saccharomycetaceae</taxon>
        <taxon>Arxiozyma</taxon>
    </lineage>
</organism>
<accession>A0AAN7WL22</accession>
<name>A0AAN7WL22_9SACH</name>
<evidence type="ECO:0000313" key="2">
    <source>
        <dbReference type="EMBL" id="KAK5778473.1"/>
    </source>
</evidence>
<keyword evidence="3" id="KW-1185">Reference proteome</keyword>
<reference evidence="3" key="1">
    <citation type="submission" date="2023-07" db="EMBL/GenBank/DDBJ databases">
        <title>A draft genome of Kazachstania heterogenica Y-27499.</title>
        <authorList>
            <person name="Donic C."/>
            <person name="Kralova J.S."/>
            <person name="Fidel L."/>
            <person name="Ben-Dor S."/>
            <person name="Jung S."/>
        </authorList>
    </citation>
    <scope>NUCLEOTIDE SEQUENCE [LARGE SCALE GENOMIC DNA]</scope>
    <source>
        <strain evidence="3">Y27499</strain>
    </source>
</reference>
<feature type="transmembrane region" description="Helical" evidence="1">
    <location>
        <begin position="27"/>
        <end position="45"/>
    </location>
</feature>
<comment type="caution">
    <text evidence="2">The sequence shown here is derived from an EMBL/GenBank/DDBJ whole genome shotgun (WGS) entry which is preliminary data.</text>
</comment>
<keyword evidence="1" id="KW-1133">Transmembrane helix</keyword>
<protein>
    <submittedName>
        <fullName evidence="2">Uncharacterized protein</fullName>
    </submittedName>
</protein>
<keyword evidence="1" id="KW-0472">Membrane</keyword>